<dbReference type="Proteomes" id="UP000199495">
    <property type="component" value="Unassembled WGS sequence"/>
</dbReference>
<evidence type="ECO:0000313" key="4">
    <source>
        <dbReference type="EMBL" id="SDG61027.1"/>
    </source>
</evidence>
<dbReference type="PANTHER" id="PTHR43333:SF1">
    <property type="entry name" value="D-ISOMER SPECIFIC 2-HYDROXYACID DEHYDROGENASE NAD-BINDING DOMAIN-CONTAINING PROTEIN"/>
    <property type="match status" value="1"/>
</dbReference>
<evidence type="ECO:0000259" key="3">
    <source>
        <dbReference type="Pfam" id="PF02826"/>
    </source>
</evidence>
<accession>A0A1G7VMV0</accession>
<dbReference type="EMBL" id="FNCS01000004">
    <property type="protein sequence ID" value="SDG61027.1"/>
    <property type="molecule type" value="Genomic_DNA"/>
</dbReference>
<name>A0A1G7VMV0_9HYPH</name>
<reference evidence="4 5" key="1">
    <citation type="submission" date="2016-10" db="EMBL/GenBank/DDBJ databases">
        <authorList>
            <person name="de Groot N.N."/>
        </authorList>
    </citation>
    <scope>NUCLEOTIDE SEQUENCE [LARGE SCALE GENOMIC DNA]</scope>
    <source>
        <strain evidence="4 5">CGMCC 1.10267</strain>
    </source>
</reference>
<keyword evidence="2" id="KW-0520">NAD</keyword>
<protein>
    <submittedName>
        <fullName evidence="4">Glyoxylate/hydroxypyruvate reductase A</fullName>
    </submittedName>
</protein>
<evidence type="ECO:0000256" key="1">
    <source>
        <dbReference type="ARBA" id="ARBA00023002"/>
    </source>
</evidence>
<organism evidence="4 5">
    <name type="scientific">Pelagibacterium luteolum</name>
    <dbReference type="NCBI Taxonomy" id="440168"/>
    <lineage>
        <taxon>Bacteria</taxon>
        <taxon>Pseudomonadati</taxon>
        <taxon>Pseudomonadota</taxon>
        <taxon>Alphaproteobacteria</taxon>
        <taxon>Hyphomicrobiales</taxon>
        <taxon>Devosiaceae</taxon>
        <taxon>Pelagibacterium</taxon>
    </lineage>
</organism>
<dbReference type="SUPFAM" id="SSF51735">
    <property type="entry name" value="NAD(P)-binding Rossmann-fold domains"/>
    <property type="match status" value="1"/>
</dbReference>
<keyword evidence="4" id="KW-0670">Pyruvate</keyword>
<evidence type="ECO:0000313" key="5">
    <source>
        <dbReference type="Proteomes" id="UP000199495"/>
    </source>
</evidence>
<sequence>MALLLHLTDIDENRWADGFRKAVPDYPVVLRSDDYAPEDVEYVFAWKPADDAFEGLVNLKAIFSLGAGVDALLQHPALPDVPIVRFVDDELTHCMSDYVISQVTMHQRLFTRYAEHQKAKVWSQLYPPASHEISVGIMGMGVLGKDAARKLKAIGFDVKGWSRTAKDIDGVTVFAGSDQFDAFLAQTDILVCLLPLTPETTGILNMETFKKLRRKLVGGPVLINAARGKHQKENDIVAALGDGTLSAASLDVFEVEPLPRTSPLWDIETCFITPHIAAISNERSGVNYFSRMLLDHRDGKPLRNVVDRDRGY</sequence>
<dbReference type="AlphaFoldDB" id="A0A1G7VMV0"/>
<evidence type="ECO:0000256" key="2">
    <source>
        <dbReference type="ARBA" id="ARBA00023027"/>
    </source>
</evidence>
<keyword evidence="5" id="KW-1185">Reference proteome</keyword>
<keyword evidence="1" id="KW-0560">Oxidoreductase</keyword>
<dbReference type="OrthoDB" id="9787219at2"/>
<dbReference type="GO" id="GO:0051287">
    <property type="term" value="F:NAD binding"/>
    <property type="evidence" value="ECO:0007669"/>
    <property type="project" value="InterPro"/>
</dbReference>
<feature type="domain" description="D-isomer specific 2-hydroxyacid dehydrogenase NAD-binding" evidence="3">
    <location>
        <begin position="102"/>
        <end position="277"/>
    </location>
</feature>
<dbReference type="Gene3D" id="3.40.50.720">
    <property type="entry name" value="NAD(P)-binding Rossmann-like Domain"/>
    <property type="match status" value="2"/>
</dbReference>
<dbReference type="PANTHER" id="PTHR43333">
    <property type="entry name" value="2-HACID_DH_C DOMAIN-CONTAINING PROTEIN"/>
    <property type="match status" value="1"/>
</dbReference>
<dbReference type="InterPro" id="IPR036291">
    <property type="entry name" value="NAD(P)-bd_dom_sf"/>
</dbReference>
<gene>
    <name evidence="4" type="ORF">SAMN04487974_104232</name>
</gene>
<dbReference type="Pfam" id="PF02826">
    <property type="entry name" value="2-Hacid_dh_C"/>
    <property type="match status" value="1"/>
</dbReference>
<dbReference type="InterPro" id="IPR006140">
    <property type="entry name" value="D-isomer_DH_NAD-bd"/>
</dbReference>
<dbReference type="RefSeq" id="WP_090595477.1">
    <property type="nucleotide sequence ID" value="NZ_FNCS01000004.1"/>
</dbReference>
<proteinExistence type="predicted"/>
<dbReference type="GO" id="GO:0016491">
    <property type="term" value="F:oxidoreductase activity"/>
    <property type="evidence" value="ECO:0007669"/>
    <property type="project" value="UniProtKB-KW"/>
</dbReference>
<dbReference type="STRING" id="440168.SAMN04487974_104232"/>
<dbReference type="CDD" id="cd12164">
    <property type="entry name" value="GDH_like_2"/>
    <property type="match status" value="1"/>
</dbReference>